<proteinExistence type="predicted"/>
<protein>
    <submittedName>
        <fullName evidence="1">DUF4432 family protein</fullName>
    </submittedName>
</protein>
<dbReference type="AlphaFoldDB" id="A0A8A7KMB6"/>
<sequence length="367" mass="40895">MVELYGKQYTRKEILECVGDISQLCYAKPVKLSGGKQAGVDAVLVNNGSGLSFVVLSGRGMGIGNADFKGNSLAWISSTKEVASTYYEPAGQGWFRGFYGGLLTTCGLSYMGAPCEDNGEKLGLHGRVSYIPADNVWVDSKWDGDDYWVWVQGKIRETTVFGENLILTRRISVKLGESKIFIEDTVENLGFEKTEHMILYHFNMGFPLLDKESEFLSPTISYMPRDEESAKGQRDYHKVAAPIAGFEEKVYYHEISSLIGGSTKVALINHKFNNGEGLGLYIAYSKKELPNLVQWKMTGQGHYVMGIEPANAWVGGRDKARKDGSLKFLQPGEKRHYHLELGVLSSQKEIEGVIREIQDIKGNYNEI</sequence>
<evidence type="ECO:0000313" key="2">
    <source>
        <dbReference type="Proteomes" id="UP000665020"/>
    </source>
</evidence>
<dbReference type="Proteomes" id="UP000665020">
    <property type="component" value="Chromosome"/>
</dbReference>
<dbReference type="InterPro" id="IPR014718">
    <property type="entry name" value="GH-type_carb-bd"/>
</dbReference>
<gene>
    <name evidence="1" type="ORF">GM661_15245</name>
</gene>
<organism evidence="1 2">
    <name type="scientific">Iocasia fonsfrigidae</name>
    <dbReference type="NCBI Taxonomy" id="2682810"/>
    <lineage>
        <taxon>Bacteria</taxon>
        <taxon>Bacillati</taxon>
        <taxon>Bacillota</taxon>
        <taxon>Clostridia</taxon>
        <taxon>Halanaerobiales</taxon>
        <taxon>Halanaerobiaceae</taxon>
        <taxon>Iocasia</taxon>
    </lineage>
</organism>
<dbReference type="GO" id="GO:0030246">
    <property type="term" value="F:carbohydrate binding"/>
    <property type="evidence" value="ECO:0007669"/>
    <property type="project" value="InterPro"/>
</dbReference>
<dbReference type="EMBL" id="CP046640">
    <property type="protein sequence ID" value="QTL99214.1"/>
    <property type="molecule type" value="Genomic_DNA"/>
</dbReference>
<accession>A0A8A7KMB6</accession>
<dbReference type="InterPro" id="IPR027839">
    <property type="entry name" value="DUF4432"/>
</dbReference>
<reference evidence="1" key="1">
    <citation type="submission" date="2019-12" db="EMBL/GenBank/DDBJ databases">
        <authorList>
            <person name="zhang j."/>
            <person name="sun C.M."/>
        </authorList>
    </citation>
    <scope>NUCLEOTIDE SEQUENCE</scope>
    <source>
        <strain evidence="1">NS-1</strain>
    </source>
</reference>
<dbReference type="CDD" id="cd09023">
    <property type="entry name" value="Aldose_epim_Ec_c4013"/>
    <property type="match status" value="1"/>
</dbReference>
<dbReference type="RefSeq" id="WP_230867606.1">
    <property type="nucleotide sequence ID" value="NZ_CP046640.1"/>
</dbReference>
<evidence type="ECO:0000313" key="1">
    <source>
        <dbReference type="EMBL" id="QTL99214.1"/>
    </source>
</evidence>
<dbReference type="KEGG" id="ifn:GM661_15245"/>
<dbReference type="Pfam" id="PF14486">
    <property type="entry name" value="DUF4432"/>
    <property type="match status" value="1"/>
</dbReference>
<keyword evidence="2" id="KW-1185">Reference proteome</keyword>
<dbReference type="Gene3D" id="2.70.98.10">
    <property type="match status" value="1"/>
</dbReference>
<name>A0A8A7KMB6_9FIRM</name>